<dbReference type="Gene3D" id="1.10.10.10">
    <property type="entry name" value="Winged helix-like DNA-binding domain superfamily/Winged helix DNA-binding domain"/>
    <property type="match status" value="1"/>
</dbReference>
<dbReference type="PANTHER" id="PTHR16305">
    <property type="entry name" value="TESTICULAR SOLUBLE ADENYLYL CYCLASE"/>
    <property type="match status" value="1"/>
</dbReference>
<evidence type="ECO:0000259" key="4">
    <source>
        <dbReference type="PROSITE" id="PS50043"/>
    </source>
</evidence>
<proteinExistence type="predicted"/>
<dbReference type="PROSITE" id="PS00622">
    <property type="entry name" value="HTH_LUXR_1"/>
    <property type="match status" value="1"/>
</dbReference>
<dbReference type="InterPro" id="IPR016032">
    <property type="entry name" value="Sig_transdc_resp-reg_C-effctor"/>
</dbReference>
<dbReference type="Pfam" id="PF00196">
    <property type="entry name" value="GerE"/>
    <property type="match status" value="1"/>
</dbReference>
<dbReference type="PRINTS" id="PR00038">
    <property type="entry name" value="HTHLUXR"/>
</dbReference>
<evidence type="ECO:0000313" key="6">
    <source>
        <dbReference type="Proteomes" id="UP001151002"/>
    </source>
</evidence>
<comment type="caution">
    <text evidence="5">The sequence shown here is derived from an EMBL/GenBank/DDBJ whole genome shotgun (WGS) entry which is preliminary data.</text>
</comment>
<evidence type="ECO:0000256" key="1">
    <source>
        <dbReference type="ARBA" id="ARBA00022741"/>
    </source>
</evidence>
<protein>
    <submittedName>
        <fullName evidence="5">AAA family ATPase</fullName>
    </submittedName>
</protein>
<evidence type="ECO:0000256" key="2">
    <source>
        <dbReference type="ARBA" id="ARBA00022840"/>
    </source>
</evidence>
<dbReference type="Gene3D" id="3.40.50.300">
    <property type="entry name" value="P-loop containing nucleotide triphosphate hydrolases"/>
    <property type="match status" value="1"/>
</dbReference>
<dbReference type="EMBL" id="JAPNTZ010000029">
    <property type="protein sequence ID" value="MCY1145625.1"/>
    <property type="molecule type" value="Genomic_DNA"/>
</dbReference>
<accession>A0ABT4BGG2</accession>
<organism evidence="5 6">
    <name type="scientific">Paractinoplanes pyxinae</name>
    <dbReference type="NCBI Taxonomy" id="2997416"/>
    <lineage>
        <taxon>Bacteria</taxon>
        <taxon>Bacillati</taxon>
        <taxon>Actinomycetota</taxon>
        <taxon>Actinomycetes</taxon>
        <taxon>Micromonosporales</taxon>
        <taxon>Micromonosporaceae</taxon>
        <taxon>Paractinoplanes</taxon>
    </lineage>
</organism>
<feature type="region of interest" description="Disordered" evidence="3">
    <location>
        <begin position="513"/>
        <end position="537"/>
    </location>
</feature>
<dbReference type="Proteomes" id="UP001151002">
    <property type="component" value="Unassembled WGS sequence"/>
</dbReference>
<dbReference type="Pfam" id="PF13191">
    <property type="entry name" value="AAA_16"/>
    <property type="match status" value="1"/>
</dbReference>
<dbReference type="InterPro" id="IPR041664">
    <property type="entry name" value="AAA_16"/>
</dbReference>
<dbReference type="CDD" id="cd06170">
    <property type="entry name" value="LuxR_C_like"/>
    <property type="match status" value="1"/>
</dbReference>
<keyword evidence="6" id="KW-1185">Reference proteome</keyword>
<dbReference type="PANTHER" id="PTHR16305:SF35">
    <property type="entry name" value="TRANSCRIPTIONAL ACTIVATOR DOMAIN"/>
    <property type="match status" value="1"/>
</dbReference>
<evidence type="ECO:0000256" key="3">
    <source>
        <dbReference type="SAM" id="MobiDB-lite"/>
    </source>
</evidence>
<dbReference type="InterPro" id="IPR036388">
    <property type="entry name" value="WH-like_DNA-bd_sf"/>
</dbReference>
<keyword evidence="2" id="KW-0067">ATP-binding</keyword>
<feature type="compositionally biased region" description="Basic and acidic residues" evidence="3">
    <location>
        <begin position="517"/>
        <end position="531"/>
    </location>
</feature>
<keyword evidence="1" id="KW-0547">Nucleotide-binding</keyword>
<feature type="domain" description="HTH luxR-type" evidence="4">
    <location>
        <begin position="983"/>
        <end position="1047"/>
    </location>
</feature>
<evidence type="ECO:0000313" key="5">
    <source>
        <dbReference type="EMBL" id="MCY1145625.1"/>
    </source>
</evidence>
<dbReference type="SUPFAM" id="SSF52540">
    <property type="entry name" value="P-loop containing nucleoside triphosphate hydrolases"/>
    <property type="match status" value="1"/>
</dbReference>
<dbReference type="InterPro" id="IPR027417">
    <property type="entry name" value="P-loop_NTPase"/>
</dbReference>
<dbReference type="SMART" id="SM00421">
    <property type="entry name" value="HTH_LUXR"/>
    <property type="match status" value="1"/>
</dbReference>
<dbReference type="PROSITE" id="PS50043">
    <property type="entry name" value="HTH_LUXR_2"/>
    <property type="match status" value="1"/>
</dbReference>
<name>A0ABT4BGG2_9ACTN</name>
<sequence>MDGNGLLGRRHESKTLVSLVNTVRGGDSQVLVLRGEAGIGKTALLDHLTAVASGFRVARASGVESEMELPFAALHQLCGPHLDRLDALPQRQQAALGTAFRLRSGSPPDPFVVGLATLTLLSQVADEQPLICVIDDAQWLDQASAQALEFVARRLAAEPVGLVLAVRDELLFDGLPGLGVRGLSDDDAAALLDSAAPGGLDPRVRERILAECRGNPLALLELPRGLSRAELAFGGATDTEATPLVHRLEREFVRQIRTFPSRTRRLLLIAAAEPVGDAELLWLAAARLGIGAEAAADAEQTGLVSFRDRVRFRHPLVRSAVYRSAGLAERREAHRALAESTDPRGDADRRAWHRARAAVGPDEDVAAELERCADRAATHGGIAAAAAFLDQAAALTPDPARRVRRSLDAAQAKAHAGAFPDALAVLAMAESGRLSPEDQARVELLRAQISFTSGRGNVALPLLLAAARRLEPLDPRLARDTYLDAMSAALFAGRFAAGTRARQVAEAVQAANTQLHHTADPDRTTASHARESTPNQQIVAAQTAADARRITDTHARAAASNQQIAAAQRAADAHIHRPADTPRTIDTDVREATGNRQVAEAQGVAGTHIHHTTEAAQPANTPTHQATPTRESTINRQIAEAQRAAETIRAGQSHGSRKNDALLDGLATLFTDGYPPAATALHKAVHAFATEELTMEEALRSAWLSIATASALWNDADWDAITRRHLNFARSSGALSALPLALDTRIVVQLFTGDLTTAAALVEERRSVAEATRSGLAPYGEIGLWAVRGRADRAEPMIRACLEDVTARGEGVGVNMTQWARAVLCNGLGRYPEAVAAAREAAADPLELGLPQWALAELIEAAVHSGDQSTAATALEQLSPMARASGTDWALGVEASRRALLHKDADALHREAIERLDRTLVGFEAARARLLYGEWLRREGRRVDARTQLREAHEAFVRMGADAFAGRTGRELQATGETIRRRTVEAPGKLTAQEAHIARLAAEGLTNPEIGAALYISPRTVEWHLRRIYSKLGVGNRRRLRQTLNAG</sequence>
<dbReference type="SUPFAM" id="SSF46894">
    <property type="entry name" value="C-terminal effector domain of the bipartite response regulators"/>
    <property type="match status" value="1"/>
</dbReference>
<dbReference type="RefSeq" id="WP_267570243.1">
    <property type="nucleotide sequence ID" value="NZ_JAPNTZ010000029.1"/>
</dbReference>
<reference evidence="5" key="1">
    <citation type="submission" date="2022-11" db="EMBL/GenBank/DDBJ databases">
        <authorList>
            <person name="Somphong A."/>
            <person name="Phongsopitanun W."/>
        </authorList>
    </citation>
    <scope>NUCLEOTIDE SEQUENCE</scope>
    <source>
        <strain evidence="5">Pm04-4</strain>
    </source>
</reference>
<gene>
    <name evidence="5" type="ORF">OWR29_47130</name>
</gene>
<dbReference type="InterPro" id="IPR000792">
    <property type="entry name" value="Tscrpt_reg_LuxR_C"/>
</dbReference>